<evidence type="ECO:0000256" key="1">
    <source>
        <dbReference type="ARBA" id="ARBA00004496"/>
    </source>
</evidence>
<dbReference type="SUPFAM" id="SSF102829">
    <property type="entry name" value="Cell division protein ZapA-like"/>
    <property type="match status" value="1"/>
</dbReference>
<evidence type="ECO:0000256" key="3">
    <source>
        <dbReference type="ARBA" id="ARBA00022490"/>
    </source>
</evidence>
<dbReference type="GO" id="GO:0051301">
    <property type="term" value="P:cell division"/>
    <property type="evidence" value="ECO:0007669"/>
    <property type="project" value="UniProtKB-KW"/>
</dbReference>
<comment type="caution">
    <text evidence="11">The sequence shown here is derived from an EMBL/GenBank/DDBJ whole genome shotgun (WGS) entry which is preliminary data.</text>
</comment>
<comment type="function">
    <text evidence="7">Activator of cell division through the inhibition of FtsZ GTPase activity, therefore promoting FtsZ assembly into bundles of protofilaments necessary for the formation of the division Z ring. It is recruited early at mid-cell but it is not essential for cell division.</text>
</comment>
<evidence type="ECO:0000313" key="12">
    <source>
        <dbReference type="Proteomes" id="UP001314796"/>
    </source>
</evidence>
<keyword evidence="6" id="KW-0131">Cell cycle</keyword>
<keyword evidence="5" id="KW-0717">Septation</keyword>
<accession>A0ABS2NSK7</accession>
<keyword evidence="12" id="KW-1185">Reference proteome</keyword>
<evidence type="ECO:0000256" key="6">
    <source>
        <dbReference type="ARBA" id="ARBA00023306"/>
    </source>
</evidence>
<evidence type="ECO:0000256" key="10">
    <source>
        <dbReference type="SAM" id="Coils"/>
    </source>
</evidence>
<dbReference type="Proteomes" id="UP001314796">
    <property type="component" value="Unassembled WGS sequence"/>
</dbReference>
<keyword evidence="3" id="KW-0963">Cytoplasm</keyword>
<dbReference type="RefSeq" id="WP_204403668.1">
    <property type="nucleotide sequence ID" value="NZ_JAFBEE010000020.1"/>
</dbReference>
<proteinExistence type="predicted"/>
<organism evidence="11 12">
    <name type="scientific">Alkaliphilus hydrothermalis</name>
    <dbReference type="NCBI Taxonomy" id="1482730"/>
    <lineage>
        <taxon>Bacteria</taxon>
        <taxon>Bacillati</taxon>
        <taxon>Bacillota</taxon>
        <taxon>Clostridia</taxon>
        <taxon>Peptostreptococcales</taxon>
        <taxon>Natronincolaceae</taxon>
        <taxon>Alkaliphilus</taxon>
    </lineage>
</organism>
<gene>
    <name evidence="11" type="ORF">JOC73_002507</name>
</gene>
<evidence type="ECO:0000256" key="9">
    <source>
        <dbReference type="ARBA" id="ARBA00033158"/>
    </source>
</evidence>
<evidence type="ECO:0000313" key="11">
    <source>
        <dbReference type="EMBL" id="MBM7615933.1"/>
    </source>
</evidence>
<comment type="subunit">
    <text evidence="8">Homodimer. Interacts with FtsZ.</text>
</comment>
<dbReference type="PANTHER" id="PTHR34981">
    <property type="entry name" value="CELL DIVISION PROTEIN ZAPA"/>
    <property type="match status" value="1"/>
</dbReference>
<dbReference type="Gene3D" id="6.10.250.790">
    <property type="match status" value="1"/>
</dbReference>
<dbReference type="InterPro" id="IPR053712">
    <property type="entry name" value="Bac_CellDiv_Activator"/>
</dbReference>
<evidence type="ECO:0000256" key="7">
    <source>
        <dbReference type="ARBA" id="ARBA00024910"/>
    </source>
</evidence>
<dbReference type="PANTHER" id="PTHR34981:SF1">
    <property type="entry name" value="CELL DIVISION PROTEIN ZAPA"/>
    <property type="match status" value="1"/>
</dbReference>
<name>A0ABS2NSK7_9FIRM</name>
<sequence>MEKKNKVLIKINGQEYPIVGAEPKEYLLRVGSYVDERMAEVAQGNKRLSTSMIAVLTSINITDQLLKLQEAYRELHQQQSIPMKELEKTQEELERSVALLAEKEEANKLLTEKLEHYSLMRNQQENYDEIVKKLEEKEKDLKKAEEIINDLQNKLFESQIKLVETKRQMEELLKENG</sequence>
<dbReference type="EMBL" id="JAFBEE010000020">
    <property type="protein sequence ID" value="MBM7615933.1"/>
    <property type="molecule type" value="Genomic_DNA"/>
</dbReference>
<feature type="coiled-coil region" evidence="10">
    <location>
        <begin position="83"/>
        <end position="175"/>
    </location>
</feature>
<dbReference type="Pfam" id="PF05164">
    <property type="entry name" value="ZapA"/>
    <property type="match status" value="1"/>
</dbReference>
<keyword evidence="4 11" id="KW-0132">Cell division</keyword>
<dbReference type="InterPro" id="IPR036192">
    <property type="entry name" value="Cell_div_ZapA-like_sf"/>
</dbReference>
<evidence type="ECO:0000256" key="8">
    <source>
        <dbReference type="ARBA" id="ARBA00026068"/>
    </source>
</evidence>
<dbReference type="InterPro" id="IPR007838">
    <property type="entry name" value="Cell_div_ZapA-like"/>
</dbReference>
<comment type="subcellular location">
    <subcellularLocation>
        <location evidence="1">Cytoplasm</location>
    </subcellularLocation>
</comment>
<reference evidence="11 12" key="1">
    <citation type="submission" date="2021-01" db="EMBL/GenBank/DDBJ databases">
        <title>Genomic Encyclopedia of Type Strains, Phase IV (KMG-IV): sequencing the most valuable type-strain genomes for metagenomic binning, comparative biology and taxonomic classification.</title>
        <authorList>
            <person name="Goeker M."/>
        </authorList>
    </citation>
    <scope>NUCLEOTIDE SEQUENCE [LARGE SCALE GENOMIC DNA]</scope>
    <source>
        <strain evidence="11 12">DSM 25890</strain>
    </source>
</reference>
<evidence type="ECO:0000256" key="4">
    <source>
        <dbReference type="ARBA" id="ARBA00022618"/>
    </source>
</evidence>
<evidence type="ECO:0000256" key="2">
    <source>
        <dbReference type="ARBA" id="ARBA00015195"/>
    </source>
</evidence>
<keyword evidence="10" id="KW-0175">Coiled coil</keyword>
<protein>
    <recommendedName>
        <fullName evidence="2">Cell division protein ZapA</fullName>
    </recommendedName>
    <alternativeName>
        <fullName evidence="9">Z ring-associated protein ZapA</fullName>
    </alternativeName>
</protein>
<evidence type="ECO:0000256" key="5">
    <source>
        <dbReference type="ARBA" id="ARBA00023210"/>
    </source>
</evidence>